<name>A0A841JT97_9BACT</name>
<reference evidence="3 4" key="1">
    <citation type="submission" date="2020-08" db="EMBL/GenBank/DDBJ databases">
        <title>Genomic Encyclopedia of Type Strains, Phase IV (KMG-IV): sequencing the most valuable type-strain genomes for metagenomic binning, comparative biology and taxonomic classification.</title>
        <authorList>
            <person name="Goeker M."/>
        </authorList>
    </citation>
    <scope>NUCLEOTIDE SEQUENCE [LARGE SCALE GENOMIC DNA]</scope>
    <source>
        <strain evidence="3 4">DSM 103733</strain>
    </source>
</reference>
<dbReference type="RefSeq" id="WP_050061919.1">
    <property type="nucleotide sequence ID" value="NZ_JACHEK010000002.1"/>
</dbReference>
<evidence type="ECO:0008006" key="5">
    <source>
        <dbReference type="Google" id="ProtNLM"/>
    </source>
</evidence>
<comment type="caution">
    <text evidence="3">The sequence shown here is derived from an EMBL/GenBank/DDBJ whole genome shotgun (WGS) entry which is preliminary data.</text>
</comment>
<evidence type="ECO:0000313" key="3">
    <source>
        <dbReference type="EMBL" id="MBB6142969.1"/>
    </source>
</evidence>
<evidence type="ECO:0000256" key="1">
    <source>
        <dbReference type="ARBA" id="ARBA00023125"/>
    </source>
</evidence>
<keyword evidence="1 2" id="KW-0238">DNA-binding</keyword>
<keyword evidence="4" id="KW-1185">Reference proteome</keyword>
<dbReference type="AlphaFoldDB" id="A0A841JT97"/>
<dbReference type="InterPro" id="IPR000424">
    <property type="entry name" value="Primosome_PriB/ssb"/>
</dbReference>
<proteinExistence type="predicted"/>
<dbReference type="Gene3D" id="2.40.50.140">
    <property type="entry name" value="Nucleic acid-binding proteins"/>
    <property type="match status" value="1"/>
</dbReference>
<dbReference type="SUPFAM" id="SSF50249">
    <property type="entry name" value="Nucleic acid-binding proteins"/>
    <property type="match status" value="1"/>
</dbReference>
<dbReference type="OrthoDB" id="118313at2"/>
<dbReference type="Proteomes" id="UP000538666">
    <property type="component" value="Unassembled WGS sequence"/>
</dbReference>
<gene>
    <name evidence="3" type="ORF">HNQ77_000913</name>
</gene>
<accession>A0A841JT97</accession>
<dbReference type="EMBL" id="JACHEK010000002">
    <property type="protein sequence ID" value="MBB6142969.1"/>
    <property type="molecule type" value="Genomic_DNA"/>
</dbReference>
<sequence length="131" mass="14765">MNTVSLTGVIASTPTTATAGNDLTYTSFRLRVHAAYLGDRDDAYTYVDEHTIICVGQLTDMLRILPRDEEINVGGELRTRIHVYRVGEPININLAYPFSEVVADSITWRDLTFKRTAGEDTLIALYRPERQ</sequence>
<evidence type="ECO:0000256" key="2">
    <source>
        <dbReference type="PROSITE-ProRule" id="PRU00252"/>
    </source>
</evidence>
<protein>
    <recommendedName>
        <fullName evidence="5">Single-stranded DNA-binding protein</fullName>
    </recommendedName>
</protein>
<dbReference type="PROSITE" id="PS50935">
    <property type="entry name" value="SSB"/>
    <property type="match status" value="1"/>
</dbReference>
<organism evidence="3 4">
    <name type="scientific">Silvibacterium bohemicum</name>
    <dbReference type="NCBI Taxonomy" id="1577686"/>
    <lineage>
        <taxon>Bacteria</taxon>
        <taxon>Pseudomonadati</taxon>
        <taxon>Acidobacteriota</taxon>
        <taxon>Terriglobia</taxon>
        <taxon>Terriglobales</taxon>
        <taxon>Acidobacteriaceae</taxon>
        <taxon>Silvibacterium</taxon>
    </lineage>
</organism>
<dbReference type="InterPro" id="IPR012340">
    <property type="entry name" value="NA-bd_OB-fold"/>
</dbReference>
<evidence type="ECO:0000313" key="4">
    <source>
        <dbReference type="Proteomes" id="UP000538666"/>
    </source>
</evidence>
<dbReference type="GO" id="GO:0003697">
    <property type="term" value="F:single-stranded DNA binding"/>
    <property type="evidence" value="ECO:0007669"/>
    <property type="project" value="InterPro"/>
</dbReference>